<dbReference type="Pfam" id="PF10604">
    <property type="entry name" value="Polyketide_cyc2"/>
    <property type="match status" value="1"/>
</dbReference>
<evidence type="ECO:0000313" key="1">
    <source>
        <dbReference type="EMBL" id="MFC6826510.1"/>
    </source>
</evidence>
<dbReference type="PANTHER" id="PTHR36166">
    <property type="entry name" value="CHROMOSOME 9, WHOLE GENOME SHOTGUN SEQUENCE"/>
    <property type="match status" value="1"/>
</dbReference>
<accession>A0ABD5U5Z2</accession>
<keyword evidence="2" id="KW-1185">Reference proteome</keyword>
<protein>
    <submittedName>
        <fullName evidence="1">SRPBCC family protein</fullName>
    </submittedName>
</protein>
<proteinExistence type="predicted"/>
<evidence type="ECO:0000313" key="2">
    <source>
        <dbReference type="Proteomes" id="UP001596408"/>
    </source>
</evidence>
<dbReference type="CDD" id="cd07822">
    <property type="entry name" value="SRPBCC_4"/>
    <property type="match status" value="1"/>
</dbReference>
<dbReference type="InterPro" id="IPR023393">
    <property type="entry name" value="START-like_dom_sf"/>
</dbReference>
<organism evidence="1 2">
    <name type="scientific">Halopelagius fulvigenes</name>
    <dbReference type="NCBI Taxonomy" id="1198324"/>
    <lineage>
        <taxon>Archaea</taxon>
        <taxon>Methanobacteriati</taxon>
        <taxon>Methanobacteriota</taxon>
        <taxon>Stenosarchaea group</taxon>
        <taxon>Halobacteria</taxon>
        <taxon>Halobacteriales</taxon>
        <taxon>Haloferacaceae</taxon>
    </lineage>
</organism>
<dbReference type="EMBL" id="JBHSXH010000015">
    <property type="protein sequence ID" value="MFC6826510.1"/>
    <property type="molecule type" value="Genomic_DNA"/>
</dbReference>
<comment type="caution">
    <text evidence="1">The sequence shown here is derived from an EMBL/GenBank/DDBJ whole genome shotgun (WGS) entry which is preliminary data.</text>
</comment>
<gene>
    <name evidence="1" type="ORF">ACFQEV_16115</name>
</gene>
<sequence length="154" mass="16991">MKRIQTEMDIDAPPEAVWDALTDVSAYSEWNPQTVWASGEVREGGEVALRVEPSRSRPATLKARVETVEPERTLVWTARLPVPGLFAARHAFELEPRPDGGTRLRNTETLSGLLVPFVVRKDAERDYHAMNRALADRSKSVAVGGSDGAQKRAA</sequence>
<dbReference type="AlphaFoldDB" id="A0ABD5U5Z2"/>
<dbReference type="Proteomes" id="UP001596408">
    <property type="component" value="Unassembled WGS sequence"/>
</dbReference>
<dbReference type="RefSeq" id="WP_379698227.1">
    <property type="nucleotide sequence ID" value="NZ_JBHSXH010000015.1"/>
</dbReference>
<reference evidence="1 2" key="1">
    <citation type="journal article" date="2019" name="Int. J. Syst. Evol. Microbiol.">
        <title>The Global Catalogue of Microorganisms (GCM) 10K type strain sequencing project: providing services to taxonomists for standard genome sequencing and annotation.</title>
        <authorList>
            <consortium name="The Broad Institute Genomics Platform"/>
            <consortium name="The Broad Institute Genome Sequencing Center for Infectious Disease"/>
            <person name="Wu L."/>
            <person name="Ma J."/>
        </authorList>
    </citation>
    <scope>NUCLEOTIDE SEQUENCE [LARGE SCALE GENOMIC DNA]</scope>
    <source>
        <strain evidence="1 2">YIM 94188</strain>
    </source>
</reference>
<dbReference type="SUPFAM" id="SSF55961">
    <property type="entry name" value="Bet v1-like"/>
    <property type="match status" value="1"/>
</dbReference>
<name>A0ABD5U5Z2_9EURY</name>
<dbReference type="Gene3D" id="3.30.530.20">
    <property type="match status" value="1"/>
</dbReference>
<dbReference type="InterPro" id="IPR019587">
    <property type="entry name" value="Polyketide_cyclase/dehydratase"/>
</dbReference>
<dbReference type="PANTHER" id="PTHR36166:SF1">
    <property type="entry name" value="SRPBCC DOMAIN-CONTAINING PROTEIN"/>
    <property type="match status" value="1"/>
</dbReference>